<evidence type="ECO:0000313" key="3">
    <source>
        <dbReference type="Proteomes" id="UP000250266"/>
    </source>
</evidence>
<name>A0A8E2EJI3_9PEZI</name>
<accession>A0A8E2EJI3</accession>
<gene>
    <name evidence="2" type="ORF">K432DRAFT_458980</name>
</gene>
<feature type="region of interest" description="Disordered" evidence="1">
    <location>
        <begin position="1"/>
        <end position="23"/>
    </location>
</feature>
<evidence type="ECO:0000313" key="2">
    <source>
        <dbReference type="EMBL" id="OCK84688.1"/>
    </source>
</evidence>
<dbReference type="OrthoDB" id="5103744at2759"/>
<keyword evidence="3" id="KW-1185">Reference proteome</keyword>
<dbReference type="AlphaFoldDB" id="A0A8E2EJI3"/>
<proteinExistence type="predicted"/>
<evidence type="ECO:0000256" key="1">
    <source>
        <dbReference type="SAM" id="MobiDB-lite"/>
    </source>
</evidence>
<sequence>MLAYSTTQKPAGRKSGITDQEQDQNVVEARTVNHERRKKELLEVLEPALGLDGSDTSTIFVCWGKENRCHIVPVQIPNFANDVAIWQAIRRAWYKHRWEGMVDLFPASNGLPEHSTININFGRYSKDASRNSVPSQPAESDLRLRKDVTFEPSHVPGTFHSRLHDTNMAEKLLGVSPPIRISRTAIIAGSGAAA</sequence>
<dbReference type="EMBL" id="KV744832">
    <property type="protein sequence ID" value="OCK84688.1"/>
    <property type="molecule type" value="Genomic_DNA"/>
</dbReference>
<dbReference type="Proteomes" id="UP000250266">
    <property type="component" value="Unassembled WGS sequence"/>
</dbReference>
<protein>
    <submittedName>
        <fullName evidence="2">Uncharacterized protein</fullName>
    </submittedName>
</protein>
<reference evidence="2 3" key="1">
    <citation type="journal article" date="2016" name="Nat. Commun.">
        <title>Ectomycorrhizal ecology is imprinted in the genome of the dominant symbiotic fungus Cenococcum geophilum.</title>
        <authorList>
            <consortium name="DOE Joint Genome Institute"/>
            <person name="Peter M."/>
            <person name="Kohler A."/>
            <person name="Ohm R.A."/>
            <person name="Kuo A."/>
            <person name="Krutzmann J."/>
            <person name="Morin E."/>
            <person name="Arend M."/>
            <person name="Barry K.W."/>
            <person name="Binder M."/>
            <person name="Choi C."/>
            <person name="Clum A."/>
            <person name="Copeland A."/>
            <person name="Grisel N."/>
            <person name="Haridas S."/>
            <person name="Kipfer T."/>
            <person name="LaButti K."/>
            <person name="Lindquist E."/>
            <person name="Lipzen A."/>
            <person name="Maire R."/>
            <person name="Meier B."/>
            <person name="Mihaltcheva S."/>
            <person name="Molinier V."/>
            <person name="Murat C."/>
            <person name="Poggeler S."/>
            <person name="Quandt C.A."/>
            <person name="Sperisen C."/>
            <person name="Tritt A."/>
            <person name="Tisserant E."/>
            <person name="Crous P.W."/>
            <person name="Henrissat B."/>
            <person name="Nehls U."/>
            <person name="Egli S."/>
            <person name="Spatafora J.W."/>
            <person name="Grigoriev I.V."/>
            <person name="Martin F.M."/>
        </authorList>
    </citation>
    <scope>NUCLEOTIDE SEQUENCE [LARGE SCALE GENOMIC DNA]</scope>
    <source>
        <strain evidence="2 3">CBS 459.81</strain>
    </source>
</reference>
<organism evidence="2 3">
    <name type="scientific">Lepidopterella palustris CBS 459.81</name>
    <dbReference type="NCBI Taxonomy" id="1314670"/>
    <lineage>
        <taxon>Eukaryota</taxon>
        <taxon>Fungi</taxon>
        <taxon>Dikarya</taxon>
        <taxon>Ascomycota</taxon>
        <taxon>Pezizomycotina</taxon>
        <taxon>Dothideomycetes</taxon>
        <taxon>Pleosporomycetidae</taxon>
        <taxon>Mytilinidiales</taxon>
        <taxon>Argynnaceae</taxon>
        <taxon>Lepidopterella</taxon>
    </lineage>
</organism>